<dbReference type="InterPro" id="IPR025476">
    <property type="entry name" value="Helitron_helicase-like"/>
</dbReference>
<proteinExistence type="predicted"/>
<dbReference type="PANTHER" id="PTHR45786:SF74">
    <property type="entry name" value="ATP-DEPENDENT DNA HELICASE"/>
    <property type="match status" value="1"/>
</dbReference>
<reference evidence="2" key="1">
    <citation type="submission" date="2020-08" db="EMBL/GenBank/DDBJ databases">
        <title>Multicomponent nature underlies the extraordinary mechanical properties of spider dragline silk.</title>
        <authorList>
            <person name="Kono N."/>
            <person name="Nakamura H."/>
            <person name="Mori M."/>
            <person name="Yoshida Y."/>
            <person name="Ohtoshi R."/>
            <person name="Malay A.D."/>
            <person name="Moran D.A.P."/>
            <person name="Tomita M."/>
            <person name="Numata K."/>
            <person name="Arakawa K."/>
        </authorList>
    </citation>
    <scope>NUCLEOTIDE SEQUENCE</scope>
</reference>
<evidence type="ECO:0000313" key="3">
    <source>
        <dbReference type="Proteomes" id="UP000886998"/>
    </source>
</evidence>
<organism evidence="2 3">
    <name type="scientific">Trichonephila inaurata madagascariensis</name>
    <dbReference type="NCBI Taxonomy" id="2747483"/>
    <lineage>
        <taxon>Eukaryota</taxon>
        <taxon>Metazoa</taxon>
        <taxon>Ecdysozoa</taxon>
        <taxon>Arthropoda</taxon>
        <taxon>Chelicerata</taxon>
        <taxon>Arachnida</taxon>
        <taxon>Araneae</taxon>
        <taxon>Araneomorphae</taxon>
        <taxon>Entelegynae</taxon>
        <taxon>Araneoidea</taxon>
        <taxon>Nephilidae</taxon>
        <taxon>Trichonephila</taxon>
        <taxon>Trichonephila inaurata</taxon>
    </lineage>
</organism>
<keyword evidence="3" id="KW-1185">Reference proteome</keyword>
<sequence>MVMLLNHLLRLNLNFIRHNQRVESYLGLADHVNALATEAGMRAGVTLILPSSFSGSPRAMQQNFQDAMSTVRDFSKPDLFLTFTFNSKRKQIKDNLFPEQKLHDRPDLVARIFDIKKKALLLLLFLVA</sequence>
<feature type="domain" description="Helitron helicase-like" evidence="1">
    <location>
        <begin position="12"/>
        <end position="121"/>
    </location>
</feature>
<comment type="caution">
    <text evidence="2">The sequence shown here is derived from an EMBL/GenBank/DDBJ whole genome shotgun (WGS) entry which is preliminary data.</text>
</comment>
<dbReference type="PANTHER" id="PTHR45786">
    <property type="entry name" value="DNA BINDING PROTEIN-LIKE"/>
    <property type="match status" value="1"/>
</dbReference>
<evidence type="ECO:0000259" key="1">
    <source>
        <dbReference type="Pfam" id="PF14214"/>
    </source>
</evidence>
<dbReference type="OrthoDB" id="6436357at2759"/>
<dbReference type="Pfam" id="PF14214">
    <property type="entry name" value="Helitron_like_N"/>
    <property type="match status" value="1"/>
</dbReference>
<dbReference type="AlphaFoldDB" id="A0A8X7BRF2"/>
<protein>
    <submittedName>
        <fullName evidence="2">Helitron_like_N domain-containing protein</fullName>
    </submittedName>
</protein>
<gene>
    <name evidence="2" type="primary">AVEN_36383_1</name>
    <name evidence="2" type="ORF">TNIN_428011</name>
</gene>
<dbReference type="EMBL" id="BMAV01001984">
    <property type="protein sequence ID" value="GFY40563.1"/>
    <property type="molecule type" value="Genomic_DNA"/>
</dbReference>
<name>A0A8X7BRF2_9ARAC</name>
<accession>A0A8X7BRF2</accession>
<dbReference type="Proteomes" id="UP000886998">
    <property type="component" value="Unassembled WGS sequence"/>
</dbReference>
<evidence type="ECO:0000313" key="2">
    <source>
        <dbReference type="EMBL" id="GFY40563.1"/>
    </source>
</evidence>